<comment type="caution">
    <text evidence="2">The sequence shown here is derived from an EMBL/GenBank/DDBJ whole genome shotgun (WGS) entry which is preliminary data.</text>
</comment>
<feature type="domain" description="DUF4314" evidence="1">
    <location>
        <begin position="5"/>
        <end position="73"/>
    </location>
</feature>
<accession>A0A072NHF5</accession>
<organism evidence="2 3">
    <name type="scientific">Schinkia azotoformans MEV2011</name>
    <dbReference type="NCBI Taxonomy" id="1348973"/>
    <lineage>
        <taxon>Bacteria</taxon>
        <taxon>Bacillati</taxon>
        <taxon>Bacillota</taxon>
        <taxon>Bacilli</taxon>
        <taxon>Bacillales</taxon>
        <taxon>Bacillaceae</taxon>
        <taxon>Calidifontibacillus/Schinkia group</taxon>
        <taxon>Schinkia</taxon>
    </lineage>
</organism>
<protein>
    <recommendedName>
        <fullName evidence="1">DUF4314 domain-containing protein</fullName>
    </recommendedName>
</protein>
<dbReference type="EMBL" id="JJRY01000020">
    <property type="protein sequence ID" value="KEF36966.1"/>
    <property type="molecule type" value="Genomic_DNA"/>
</dbReference>
<evidence type="ECO:0000313" key="3">
    <source>
        <dbReference type="Proteomes" id="UP000027936"/>
    </source>
</evidence>
<evidence type="ECO:0000313" key="2">
    <source>
        <dbReference type="EMBL" id="KEF36966.1"/>
    </source>
</evidence>
<dbReference type="Proteomes" id="UP000027936">
    <property type="component" value="Unassembled WGS sequence"/>
</dbReference>
<proteinExistence type="predicted"/>
<name>A0A072NHF5_SCHAZ</name>
<dbReference type="AlphaFoldDB" id="A0A072NHF5"/>
<gene>
    <name evidence="2" type="ORF">M670_03880</name>
</gene>
<dbReference type="PATRIC" id="fig|1348973.3.peg.3765"/>
<evidence type="ECO:0000259" key="1">
    <source>
        <dbReference type="Pfam" id="PF14192"/>
    </source>
</evidence>
<dbReference type="OrthoDB" id="9813511at2"/>
<dbReference type="InterPro" id="IPR025463">
    <property type="entry name" value="DUF4314"/>
</dbReference>
<reference evidence="2 3" key="1">
    <citation type="submission" date="2014-04" db="EMBL/GenBank/DDBJ databases">
        <title>Draft genome sequence of Bacillus azotoformans MEV2011, a (co-) denitrifying strain unable to grow in the presence of oxygen.</title>
        <authorList>
            <person name="Nielsen M."/>
            <person name="Schreiber L."/>
            <person name="Finster K."/>
            <person name="Schramm A."/>
        </authorList>
    </citation>
    <scope>NUCLEOTIDE SEQUENCE [LARGE SCALE GENOMIC DNA]</scope>
    <source>
        <strain evidence="2 3">MEV2011</strain>
    </source>
</reference>
<dbReference type="Pfam" id="PF14192">
    <property type="entry name" value="DUF4314"/>
    <property type="match status" value="1"/>
</dbReference>
<sequence>MNIIHPEMLKQLRSYYTPGTRVMLLKMNDPYTKLQPGSKGTVTSVDDIGTIHVSWDSGGSLGVAFGEDLCKKIEE</sequence>
<dbReference type="RefSeq" id="WP_035197493.1">
    <property type="nucleotide sequence ID" value="NZ_JJRY01000020.1"/>
</dbReference>